<dbReference type="CDD" id="cd06261">
    <property type="entry name" value="TM_PBP2"/>
    <property type="match status" value="1"/>
</dbReference>
<comment type="similarity">
    <text evidence="5">Belongs to the binding-protein-dependent transport system permease family.</text>
</comment>
<dbReference type="SUPFAM" id="SSF161098">
    <property type="entry name" value="MetI-like"/>
    <property type="match status" value="1"/>
</dbReference>
<sequence length="277" mass="30988">MMAEKTNKTSLTIYYIILAVFTIFYVLPFYVTISTSFKPFEEVSISNMWKLPSKFSIEGFKAAFARLGPNLKNSFYLTIPATLISAMIGSINGFALSKLRFKYSNIVFALILFGMFIPYQSVLFPLIQFFQAIGLYGTIPALIITHVIYGIPITTLMFKNYYEEIPNELVEASSVDGANIWQSYTKILLPISMPGFVVVIIWQFTNIWNEFLFAVTITSDPTKQPITVALVNLAGSQVVQWNIQMAGALIAALPTLIVYIILGRYFVRGLLAGSVKG</sequence>
<dbReference type="AlphaFoldDB" id="A0A2K1NYF4"/>
<evidence type="ECO:0000256" key="4">
    <source>
        <dbReference type="ARBA" id="ARBA00023136"/>
    </source>
</evidence>
<dbReference type="GO" id="GO:0005886">
    <property type="term" value="C:plasma membrane"/>
    <property type="evidence" value="ECO:0007669"/>
    <property type="project" value="UniProtKB-SubCell"/>
</dbReference>
<evidence type="ECO:0000256" key="2">
    <source>
        <dbReference type="ARBA" id="ARBA00022692"/>
    </source>
</evidence>
<feature type="transmembrane region" description="Helical" evidence="5">
    <location>
        <begin position="106"/>
        <end position="127"/>
    </location>
</feature>
<protein>
    <submittedName>
        <fullName evidence="7">ABC transporter permease</fullName>
    </submittedName>
</protein>
<evidence type="ECO:0000313" key="8">
    <source>
        <dbReference type="Proteomes" id="UP000236434"/>
    </source>
</evidence>
<reference evidence="7 8" key="1">
    <citation type="submission" date="2013-12" db="EMBL/GenBank/DDBJ databases">
        <title>Comparative genomics of Petrotoga isolates.</title>
        <authorList>
            <person name="Nesbo C.L."/>
            <person name="Charchuk R."/>
            <person name="Chow K."/>
        </authorList>
    </citation>
    <scope>NUCLEOTIDE SEQUENCE [LARGE SCALE GENOMIC DNA]</scope>
    <source>
        <strain evidence="7 8">DSM 13574</strain>
    </source>
</reference>
<evidence type="ECO:0000313" key="7">
    <source>
        <dbReference type="EMBL" id="PNR95540.1"/>
    </source>
</evidence>
<dbReference type="Gene3D" id="1.10.3720.10">
    <property type="entry name" value="MetI-like"/>
    <property type="match status" value="1"/>
</dbReference>
<dbReference type="InterPro" id="IPR035906">
    <property type="entry name" value="MetI-like_sf"/>
</dbReference>
<dbReference type="Proteomes" id="UP000236434">
    <property type="component" value="Unassembled WGS sequence"/>
</dbReference>
<organism evidence="7 8">
    <name type="scientific">Petrotoga olearia DSM 13574</name>
    <dbReference type="NCBI Taxonomy" id="1122955"/>
    <lineage>
        <taxon>Bacteria</taxon>
        <taxon>Thermotogati</taxon>
        <taxon>Thermotogota</taxon>
        <taxon>Thermotogae</taxon>
        <taxon>Petrotogales</taxon>
        <taxon>Petrotogaceae</taxon>
        <taxon>Petrotoga</taxon>
    </lineage>
</organism>
<keyword evidence="3 5" id="KW-1133">Transmembrane helix</keyword>
<gene>
    <name evidence="7" type="ORF">X929_08160</name>
</gene>
<feature type="domain" description="ABC transmembrane type-1" evidence="6">
    <location>
        <begin position="71"/>
        <end position="262"/>
    </location>
</feature>
<dbReference type="PROSITE" id="PS50928">
    <property type="entry name" value="ABC_TM1"/>
    <property type="match status" value="1"/>
</dbReference>
<dbReference type="PANTHER" id="PTHR43879:SF1">
    <property type="entry name" value="GLUCOSE IMPORT SYSTEM PERMEASE PROTEIN GLCU"/>
    <property type="match status" value="1"/>
</dbReference>
<feature type="transmembrane region" description="Helical" evidence="5">
    <location>
        <begin position="187"/>
        <end position="205"/>
    </location>
</feature>
<dbReference type="Pfam" id="PF00528">
    <property type="entry name" value="BPD_transp_1"/>
    <property type="match status" value="1"/>
</dbReference>
<keyword evidence="4 5" id="KW-0472">Membrane</keyword>
<dbReference type="GO" id="GO:0055085">
    <property type="term" value="P:transmembrane transport"/>
    <property type="evidence" value="ECO:0007669"/>
    <property type="project" value="InterPro"/>
</dbReference>
<comment type="caution">
    <text evidence="7">The sequence shown here is derived from an EMBL/GenBank/DDBJ whole genome shotgun (WGS) entry which is preliminary data.</text>
</comment>
<evidence type="ECO:0000259" key="6">
    <source>
        <dbReference type="PROSITE" id="PS50928"/>
    </source>
</evidence>
<feature type="transmembrane region" description="Helical" evidence="5">
    <location>
        <begin position="12"/>
        <end position="31"/>
    </location>
</feature>
<feature type="transmembrane region" description="Helical" evidence="5">
    <location>
        <begin position="133"/>
        <end position="151"/>
    </location>
</feature>
<comment type="subcellular location">
    <subcellularLocation>
        <location evidence="5">Cell membrane</location>
        <topology evidence="5">Multi-pass membrane protein</topology>
    </subcellularLocation>
    <subcellularLocation>
        <location evidence="1">Membrane</location>
        <topology evidence="1">Multi-pass membrane protein</topology>
    </subcellularLocation>
</comment>
<dbReference type="PANTHER" id="PTHR43879">
    <property type="entry name" value="ABC TRANSPORTER PERMEASE PROTEIN"/>
    <property type="match status" value="1"/>
</dbReference>
<name>A0A2K1NYF4_9BACT</name>
<evidence type="ECO:0000256" key="5">
    <source>
        <dbReference type="RuleBase" id="RU363032"/>
    </source>
</evidence>
<feature type="transmembrane region" description="Helical" evidence="5">
    <location>
        <begin position="75"/>
        <end position="94"/>
    </location>
</feature>
<proteinExistence type="inferred from homology"/>
<dbReference type="RefSeq" id="WP_103067482.1">
    <property type="nucleotide sequence ID" value="NZ_AZRL01000021.1"/>
</dbReference>
<keyword evidence="5" id="KW-0813">Transport</keyword>
<dbReference type="OrthoDB" id="42677at2"/>
<dbReference type="InterPro" id="IPR000515">
    <property type="entry name" value="MetI-like"/>
</dbReference>
<keyword evidence="2 5" id="KW-0812">Transmembrane</keyword>
<evidence type="ECO:0000256" key="1">
    <source>
        <dbReference type="ARBA" id="ARBA00004141"/>
    </source>
</evidence>
<accession>A0A2K1NYF4</accession>
<evidence type="ECO:0000256" key="3">
    <source>
        <dbReference type="ARBA" id="ARBA00022989"/>
    </source>
</evidence>
<dbReference type="EMBL" id="AZRL01000021">
    <property type="protein sequence ID" value="PNR95540.1"/>
    <property type="molecule type" value="Genomic_DNA"/>
</dbReference>
<feature type="transmembrane region" description="Helical" evidence="5">
    <location>
        <begin position="243"/>
        <end position="267"/>
    </location>
</feature>